<sequence length="57" mass="6336">MGFYGKSTKKAQHITAISREALCLIINQFSCGSVVMEAAVQVALARRSLSRLHHRHL</sequence>
<organism evidence="1 2">
    <name type="scientific">Lactiplantibacillus fabifermentans DSM 21115</name>
    <dbReference type="NCBI Taxonomy" id="1413187"/>
    <lineage>
        <taxon>Bacteria</taxon>
        <taxon>Bacillati</taxon>
        <taxon>Bacillota</taxon>
        <taxon>Bacilli</taxon>
        <taxon>Lactobacillales</taxon>
        <taxon>Lactobacillaceae</taxon>
        <taxon>Lactiplantibacillus</taxon>
    </lineage>
</organism>
<dbReference type="Proteomes" id="UP000050920">
    <property type="component" value="Unassembled WGS sequence"/>
</dbReference>
<protein>
    <submittedName>
        <fullName evidence="1">Uncharacterized protein</fullName>
    </submittedName>
</protein>
<keyword evidence="2" id="KW-1185">Reference proteome</keyword>
<proteinExistence type="predicted"/>
<dbReference type="AlphaFoldDB" id="A0A0R2N9N5"/>
<accession>A0A0R2N9N5</accession>
<gene>
    <name evidence="1" type="ORF">DY78_GL002036</name>
</gene>
<name>A0A0R2N9N5_9LACO</name>
<reference evidence="1 2" key="1">
    <citation type="journal article" date="2015" name="Genome Announc.">
        <title>Expanding the biotechnology potential of lactobacilli through comparative genomics of 213 strains and associated genera.</title>
        <authorList>
            <person name="Sun Z."/>
            <person name="Harris H.M."/>
            <person name="McCann A."/>
            <person name="Guo C."/>
            <person name="Argimon S."/>
            <person name="Zhang W."/>
            <person name="Yang X."/>
            <person name="Jeffery I.B."/>
            <person name="Cooney J.C."/>
            <person name="Kagawa T.F."/>
            <person name="Liu W."/>
            <person name="Song Y."/>
            <person name="Salvetti E."/>
            <person name="Wrobel A."/>
            <person name="Rasinkangas P."/>
            <person name="Parkhill J."/>
            <person name="Rea M.C."/>
            <person name="O'Sullivan O."/>
            <person name="Ritari J."/>
            <person name="Douillard F.P."/>
            <person name="Paul Ross R."/>
            <person name="Yang R."/>
            <person name="Briner A.E."/>
            <person name="Felis G.E."/>
            <person name="de Vos W.M."/>
            <person name="Barrangou R."/>
            <person name="Klaenhammer T.R."/>
            <person name="Caufield P.W."/>
            <person name="Cui Y."/>
            <person name="Zhang H."/>
            <person name="O'Toole P.W."/>
        </authorList>
    </citation>
    <scope>NUCLEOTIDE SEQUENCE [LARGE SCALE GENOMIC DNA]</scope>
    <source>
        <strain evidence="1 2">DSM 21115</strain>
    </source>
</reference>
<evidence type="ECO:0000313" key="1">
    <source>
        <dbReference type="EMBL" id="KRO22516.1"/>
    </source>
</evidence>
<comment type="caution">
    <text evidence="1">The sequence shown here is derived from an EMBL/GenBank/DDBJ whole genome shotgun (WGS) entry which is preliminary data.</text>
</comment>
<evidence type="ECO:0000313" key="2">
    <source>
        <dbReference type="Proteomes" id="UP000050920"/>
    </source>
</evidence>
<dbReference type="EMBL" id="AYGX02000175">
    <property type="protein sequence ID" value="KRO22516.1"/>
    <property type="molecule type" value="Genomic_DNA"/>
</dbReference>